<evidence type="ECO:0000259" key="3">
    <source>
        <dbReference type="Pfam" id="PF13622"/>
    </source>
</evidence>
<sequence>MSDRISPSTRPSIEEIIELTSVSEKGPDVFMIARPPWAFTGARGLYRGTTTAQCLVAAQHTVSSEAITVYNMQIGFLHPGKPNIPIEYHVEKTRDSKNFATRIFRGFQGRHNCYRDIEPCIRSWSNWERRSGAPYEHGKKMPTGLSPPDQAEMETHKVEGPFEIQTEKFLNSLLPLAILFFVQASF</sequence>
<evidence type="ECO:0000313" key="5">
    <source>
        <dbReference type="Proteomes" id="UP000019804"/>
    </source>
</evidence>
<protein>
    <recommendedName>
        <fullName evidence="3">Acyl-CoA thioesterase-like N-terminal HotDog domain-containing protein</fullName>
    </recommendedName>
</protein>
<feature type="domain" description="Acyl-CoA thioesterase-like N-terminal HotDog" evidence="3">
    <location>
        <begin position="35"/>
        <end position="109"/>
    </location>
</feature>
<dbReference type="AlphaFoldDB" id="A0A017SF07"/>
<dbReference type="STRING" id="1388766.A0A017SF07"/>
<dbReference type="Proteomes" id="UP000019804">
    <property type="component" value="Unassembled WGS sequence"/>
</dbReference>
<dbReference type="Gene3D" id="2.40.160.210">
    <property type="entry name" value="Acyl-CoA thioesterase, double hotdog domain"/>
    <property type="match status" value="1"/>
</dbReference>
<gene>
    <name evidence="4" type="ORF">EURHEDRAFT_402851</name>
</gene>
<dbReference type="GO" id="GO:0005782">
    <property type="term" value="C:peroxisomal matrix"/>
    <property type="evidence" value="ECO:0007669"/>
    <property type="project" value="TreeGrafter"/>
</dbReference>
<dbReference type="InterPro" id="IPR003703">
    <property type="entry name" value="Acyl_CoA_thio"/>
</dbReference>
<dbReference type="SUPFAM" id="SSF54637">
    <property type="entry name" value="Thioesterase/thiol ester dehydrase-isomerase"/>
    <property type="match status" value="1"/>
</dbReference>
<accession>A0A017SF07</accession>
<dbReference type="GO" id="GO:0006637">
    <property type="term" value="P:acyl-CoA metabolic process"/>
    <property type="evidence" value="ECO:0007669"/>
    <property type="project" value="InterPro"/>
</dbReference>
<dbReference type="Pfam" id="PF13622">
    <property type="entry name" value="4HBT_3"/>
    <property type="match status" value="1"/>
</dbReference>
<dbReference type="OrthoDB" id="68328at2759"/>
<dbReference type="InterPro" id="IPR042171">
    <property type="entry name" value="Acyl-CoA_hotdog"/>
</dbReference>
<organism evidence="4 5">
    <name type="scientific">Aspergillus ruber (strain CBS 135680)</name>
    <dbReference type="NCBI Taxonomy" id="1388766"/>
    <lineage>
        <taxon>Eukaryota</taxon>
        <taxon>Fungi</taxon>
        <taxon>Dikarya</taxon>
        <taxon>Ascomycota</taxon>
        <taxon>Pezizomycotina</taxon>
        <taxon>Eurotiomycetes</taxon>
        <taxon>Eurotiomycetidae</taxon>
        <taxon>Eurotiales</taxon>
        <taxon>Aspergillaceae</taxon>
        <taxon>Aspergillus</taxon>
        <taxon>Aspergillus subgen. Aspergillus</taxon>
    </lineage>
</organism>
<comment type="similarity">
    <text evidence="1">Belongs to the C/M/P thioester hydrolase family.</text>
</comment>
<dbReference type="InterPro" id="IPR029069">
    <property type="entry name" value="HotDog_dom_sf"/>
</dbReference>
<dbReference type="PANTHER" id="PTHR11066:SF34">
    <property type="entry name" value="ACYL-COENZYME A THIOESTERASE 8"/>
    <property type="match status" value="1"/>
</dbReference>
<proteinExistence type="inferred from homology"/>
<name>A0A017SF07_ASPRC</name>
<reference evidence="5" key="1">
    <citation type="journal article" date="2014" name="Nat. Commun.">
        <title>Genomic adaptations of the halophilic Dead Sea filamentous fungus Eurotium rubrum.</title>
        <authorList>
            <person name="Kis-Papo T."/>
            <person name="Weig A.R."/>
            <person name="Riley R."/>
            <person name="Persoh D."/>
            <person name="Salamov A."/>
            <person name="Sun H."/>
            <person name="Lipzen A."/>
            <person name="Wasser S.P."/>
            <person name="Rambold G."/>
            <person name="Grigoriev I.V."/>
            <person name="Nevo E."/>
        </authorList>
    </citation>
    <scope>NUCLEOTIDE SEQUENCE [LARGE SCALE GENOMIC DNA]</scope>
    <source>
        <strain evidence="5">CBS 135680</strain>
    </source>
</reference>
<dbReference type="GO" id="GO:0009062">
    <property type="term" value="P:fatty acid catabolic process"/>
    <property type="evidence" value="ECO:0007669"/>
    <property type="project" value="TreeGrafter"/>
</dbReference>
<keyword evidence="2" id="KW-0378">Hydrolase</keyword>
<dbReference type="HOGENOM" id="CLU_1454096_0_0_1"/>
<keyword evidence="5" id="KW-1185">Reference proteome</keyword>
<dbReference type="GO" id="GO:0047617">
    <property type="term" value="F:fatty acyl-CoA hydrolase activity"/>
    <property type="evidence" value="ECO:0007669"/>
    <property type="project" value="InterPro"/>
</dbReference>
<dbReference type="InterPro" id="IPR049449">
    <property type="entry name" value="TesB_ACOT8-like_N"/>
</dbReference>
<evidence type="ECO:0000256" key="2">
    <source>
        <dbReference type="ARBA" id="ARBA00022801"/>
    </source>
</evidence>
<dbReference type="CDD" id="cd03445">
    <property type="entry name" value="Thioesterase_II_repeat2"/>
    <property type="match status" value="1"/>
</dbReference>
<dbReference type="RefSeq" id="XP_040638907.1">
    <property type="nucleotide sequence ID" value="XM_040780169.1"/>
</dbReference>
<dbReference type="PANTHER" id="PTHR11066">
    <property type="entry name" value="ACYL-COA THIOESTERASE"/>
    <property type="match status" value="1"/>
</dbReference>
<evidence type="ECO:0000256" key="1">
    <source>
        <dbReference type="ARBA" id="ARBA00006538"/>
    </source>
</evidence>
<evidence type="ECO:0000313" key="4">
    <source>
        <dbReference type="EMBL" id="EYE95219.1"/>
    </source>
</evidence>
<dbReference type="EMBL" id="KK088423">
    <property type="protein sequence ID" value="EYE95219.1"/>
    <property type="molecule type" value="Genomic_DNA"/>
</dbReference>
<dbReference type="GeneID" id="63695293"/>